<dbReference type="OrthoDB" id="1917524at2759"/>
<evidence type="ECO:0000313" key="1">
    <source>
        <dbReference type="EMBL" id="PQQ09119.1"/>
    </source>
</evidence>
<evidence type="ECO:0000313" key="2">
    <source>
        <dbReference type="Proteomes" id="UP000250321"/>
    </source>
</evidence>
<proteinExistence type="predicted"/>
<dbReference type="EMBL" id="PJQY01000643">
    <property type="protein sequence ID" value="PQQ09119.1"/>
    <property type="molecule type" value="Genomic_DNA"/>
</dbReference>
<accession>A0A314YSH2</accession>
<comment type="caution">
    <text evidence="1">The sequence shown here is derived from an EMBL/GenBank/DDBJ whole genome shotgun (WGS) entry which is preliminary data.</text>
</comment>
<protein>
    <submittedName>
        <fullName evidence="1">Putative disease resistance protein</fullName>
    </submittedName>
</protein>
<dbReference type="PANTHER" id="PTHR15140:SF37">
    <property type="entry name" value="UBIQUITIN-LIKE DOMAIN-CONTAINING PROTEIN"/>
    <property type="match status" value="1"/>
</dbReference>
<dbReference type="PANTHER" id="PTHR15140">
    <property type="entry name" value="TUBULIN-SPECIFIC CHAPERONE E"/>
    <property type="match status" value="1"/>
</dbReference>
<gene>
    <name evidence="1" type="ORF">Pyn_24467</name>
</gene>
<name>A0A314YSH2_PRUYE</name>
<sequence length="142" mass="16259">MCHEKLTKLTLINFGNLEDDHTKVLEKLPSLRMLFARFGYFPALLVCSKGGFPLLEFLSLAKLTALKEWKVKKGAMPRLCRLHIEECLDLKAVPDGLQYITTLKELTINEMRSEFCSRLGEGGEDFYKIQHVQSVIITNIWA</sequence>
<organism evidence="1 2">
    <name type="scientific">Prunus yedoensis var. nudiflora</name>
    <dbReference type="NCBI Taxonomy" id="2094558"/>
    <lineage>
        <taxon>Eukaryota</taxon>
        <taxon>Viridiplantae</taxon>
        <taxon>Streptophyta</taxon>
        <taxon>Embryophyta</taxon>
        <taxon>Tracheophyta</taxon>
        <taxon>Spermatophyta</taxon>
        <taxon>Magnoliopsida</taxon>
        <taxon>eudicotyledons</taxon>
        <taxon>Gunneridae</taxon>
        <taxon>Pentapetalae</taxon>
        <taxon>rosids</taxon>
        <taxon>fabids</taxon>
        <taxon>Rosales</taxon>
        <taxon>Rosaceae</taxon>
        <taxon>Amygdaloideae</taxon>
        <taxon>Amygdaleae</taxon>
        <taxon>Prunus</taxon>
    </lineage>
</organism>
<dbReference type="SUPFAM" id="SSF52058">
    <property type="entry name" value="L domain-like"/>
    <property type="match status" value="1"/>
</dbReference>
<dbReference type="Gene3D" id="3.80.10.10">
    <property type="entry name" value="Ribonuclease Inhibitor"/>
    <property type="match status" value="1"/>
</dbReference>
<dbReference type="InterPro" id="IPR032675">
    <property type="entry name" value="LRR_dom_sf"/>
</dbReference>
<dbReference type="Proteomes" id="UP000250321">
    <property type="component" value="Unassembled WGS sequence"/>
</dbReference>
<dbReference type="AlphaFoldDB" id="A0A314YSH2"/>
<keyword evidence="2" id="KW-1185">Reference proteome</keyword>
<dbReference type="STRING" id="2094558.A0A314YSH2"/>
<reference evidence="1 2" key="1">
    <citation type="submission" date="2018-02" db="EMBL/GenBank/DDBJ databases">
        <title>Draft genome of wild Prunus yedoensis var. nudiflora.</title>
        <authorList>
            <person name="Baek S."/>
            <person name="Kim J.-H."/>
            <person name="Choi K."/>
            <person name="Kim G.-B."/>
            <person name="Cho A."/>
            <person name="Jang H."/>
            <person name="Shin C.-H."/>
            <person name="Yu H.-J."/>
            <person name="Mun J.-H."/>
        </authorList>
    </citation>
    <scope>NUCLEOTIDE SEQUENCE [LARGE SCALE GENOMIC DNA]</scope>
    <source>
        <strain evidence="2">cv. Jeju island</strain>
        <tissue evidence="1">Leaf</tissue>
    </source>
</reference>